<protein>
    <recommendedName>
        <fullName evidence="3">Mariner Mos1 transposase</fullName>
    </recommendedName>
</protein>
<keyword evidence="2" id="KW-1185">Reference proteome</keyword>
<dbReference type="EMBL" id="BGZK01000152">
    <property type="protein sequence ID" value="GBP23572.1"/>
    <property type="molecule type" value="Genomic_DNA"/>
</dbReference>
<comment type="caution">
    <text evidence="1">The sequence shown here is derived from an EMBL/GenBank/DDBJ whole genome shotgun (WGS) entry which is preliminary data.</text>
</comment>
<dbReference type="GO" id="GO:0003676">
    <property type="term" value="F:nucleic acid binding"/>
    <property type="evidence" value="ECO:0007669"/>
    <property type="project" value="InterPro"/>
</dbReference>
<dbReference type="AlphaFoldDB" id="A0A4C1UC94"/>
<name>A0A4C1UC94_EUMVA</name>
<evidence type="ECO:0000313" key="2">
    <source>
        <dbReference type="Proteomes" id="UP000299102"/>
    </source>
</evidence>
<dbReference type="Proteomes" id="UP000299102">
    <property type="component" value="Unassembled WGS sequence"/>
</dbReference>
<accession>A0A4C1UC94</accession>
<proteinExistence type="predicted"/>
<gene>
    <name evidence="1" type="ORF">EVAR_80188_1</name>
</gene>
<dbReference type="OrthoDB" id="10017160at2759"/>
<sequence length="172" mass="19694">MGLMEGSTRVALESLVATQSVLYLKKGQIFSTRNRRARLKRPMETSVRQKRYAKIVCHVEICGLCPPLWGLASHTPAKTTRFWEGQTIELTGHSPYSPGLAPNDFYLFPSAKNKSRGQRFSAAKRPLLRSECTFWRYLNHNVQRTKLCRYEVSYERIAIALNWNAGEKKKGS</sequence>
<reference evidence="1 2" key="1">
    <citation type="journal article" date="2019" name="Commun. Biol.">
        <title>The bagworm genome reveals a unique fibroin gene that provides high tensile strength.</title>
        <authorList>
            <person name="Kono N."/>
            <person name="Nakamura H."/>
            <person name="Ohtoshi R."/>
            <person name="Tomita M."/>
            <person name="Numata K."/>
            <person name="Arakawa K."/>
        </authorList>
    </citation>
    <scope>NUCLEOTIDE SEQUENCE [LARGE SCALE GENOMIC DNA]</scope>
</reference>
<evidence type="ECO:0008006" key="3">
    <source>
        <dbReference type="Google" id="ProtNLM"/>
    </source>
</evidence>
<evidence type="ECO:0000313" key="1">
    <source>
        <dbReference type="EMBL" id="GBP23572.1"/>
    </source>
</evidence>
<organism evidence="1 2">
    <name type="scientific">Eumeta variegata</name>
    <name type="common">Bagworm moth</name>
    <name type="synonym">Eumeta japonica</name>
    <dbReference type="NCBI Taxonomy" id="151549"/>
    <lineage>
        <taxon>Eukaryota</taxon>
        <taxon>Metazoa</taxon>
        <taxon>Ecdysozoa</taxon>
        <taxon>Arthropoda</taxon>
        <taxon>Hexapoda</taxon>
        <taxon>Insecta</taxon>
        <taxon>Pterygota</taxon>
        <taxon>Neoptera</taxon>
        <taxon>Endopterygota</taxon>
        <taxon>Lepidoptera</taxon>
        <taxon>Glossata</taxon>
        <taxon>Ditrysia</taxon>
        <taxon>Tineoidea</taxon>
        <taxon>Psychidae</taxon>
        <taxon>Oiketicinae</taxon>
        <taxon>Eumeta</taxon>
    </lineage>
</organism>
<dbReference type="Gene3D" id="3.30.420.10">
    <property type="entry name" value="Ribonuclease H-like superfamily/Ribonuclease H"/>
    <property type="match status" value="1"/>
</dbReference>
<dbReference type="InterPro" id="IPR036397">
    <property type="entry name" value="RNaseH_sf"/>
</dbReference>